<keyword evidence="1" id="KW-0472">Membrane</keyword>
<evidence type="ECO:0000313" key="3">
    <source>
        <dbReference type="Proteomes" id="UP000569329"/>
    </source>
</evidence>
<keyword evidence="3" id="KW-1185">Reference proteome</keyword>
<evidence type="ECO:0000313" key="2">
    <source>
        <dbReference type="EMBL" id="MBA8824709.1"/>
    </source>
</evidence>
<organism evidence="2 3">
    <name type="scientific">Halosaccharopolyspora lacisalsi</name>
    <dbReference type="NCBI Taxonomy" id="1000566"/>
    <lineage>
        <taxon>Bacteria</taxon>
        <taxon>Bacillati</taxon>
        <taxon>Actinomycetota</taxon>
        <taxon>Actinomycetes</taxon>
        <taxon>Pseudonocardiales</taxon>
        <taxon>Pseudonocardiaceae</taxon>
        <taxon>Halosaccharopolyspora</taxon>
    </lineage>
</organism>
<comment type="caution">
    <text evidence="2">The sequence shown here is derived from an EMBL/GenBank/DDBJ whole genome shotgun (WGS) entry which is preliminary data.</text>
</comment>
<protein>
    <submittedName>
        <fullName evidence="2">Uncharacterized protein</fullName>
    </submittedName>
</protein>
<name>A0A839DVC1_9PSEU</name>
<dbReference type="Proteomes" id="UP000569329">
    <property type="component" value="Unassembled WGS sequence"/>
</dbReference>
<reference evidence="2 3" key="1">
    <citation type="submission" date="2020-07" db="EMBL/GenBank/DDBJ databases">
        <title>Sequencing the genomes of 1000 actinobacteria strains.</title>
        <authorList>
            <person name="Klenk H.-P."/>
        </authorList>
    </citation>
    <scope>NUCLEOTIDE SEQUENCE [LARGE SCALE GENOMIC DNA]</scope>
    <source>
        <strain evidence="2 3">DSM 45975</strain>
    </source>
</reference>
<dbReference type="RefSeq" id="WP_182543938.1">
    <property type="nucleotide sequence ID" value="NZ_JACGWZ010000002.1"/>
</dbReference>
<dbReference type="EMBL" id="JACGWZ010000002">
    <property type="protein sequence ID" value="MBA8824709.1"/>
    <property type="molecule type" value="Genomic_DNA"/>
</dbReference>
<keyword evidence="1" id="KW-1133">Transmembrane helix</keyword>
<proteinExistence type="predicted"/>
<dbReference type="AlphaFoldDB" id="A0A839DVC1"/>
<feature type="transmembrane region" description="Helical" evidence="1">
    <location>
        <begin position="22"/>
        <end position="42"/>
    </location>
</feature>
<evidence type="ECO:0000256" key="1">
    <source>
        <dbReference type="SAM" id="Phobius"/>
    </source>
</evidence>
<feature type="transmembrane region" description="Helical" evidence="1">
    <location>
        <begin position="63"/>
        <end position="84"/>
    </location>
</feature>
<gene>
    <name evidence="2" type="ORF">FHX42_002056</name>
</gene>
<keyword evidence="1" id="KW-0812">Transmembrane</keyword>
<sequence length="254" mass="25686">MLGGEDGAEFGETLLVGVFEELTVFGGLATSFITVILVAPTERVDFVTVTMRVLGELLPQTRGVGFGIGGTLLGAGALLIGFGGTTTSLLDLLCGLGPNALEFLLLSLTGFGQQTLSLGTNLTNFGFGGNASLFQGLPGLTMGLGEILLGLSTHVGGVLLGRPGLFTSLLSDGFGVLGAPAGGLGGLLGLHTGRLFLGELGTSSRGGSLFGGHTFLGLVEVTLIFTSCGRDLALGGIHVPDLREQGDVVGQPRR</sequence>
<accession>A0A839DVC1</accession>